<name>A0ACB7SWQ3_HYAAI</name>
<sequence>MEQTKMKSIIVDQAQEIAFLKGRISELEKQKAATPMIEKQDPPRRNSTLPPGSKKPTYAVVVSSNTLERHEVAALIKRRVDPVEIGAGDVSMRNGREGVVITTSSKEATAQFINKIQTDSSLTALRTKLPREKRLHIKITGITDEIDPLALTEKMVAQNHLPCALIVHHMDIPAPSARKPSAVSTADGRDTGKNNVRKSLTAEFVKRRADQSLESWILSLLQTKTRKPSRPPRVLAPERSHWQSSSHFSGGWVLSGLASG</sequence>
<dbReference type="Proteomes" id="UP000821845">
    <property type="component" value="Chromosome 2"/>
</dbReference>
<accession>A0ACB7SWQ3</accession>
<dbReference type="EMBL" id="CM023482">
    <property type="protein sequence ID" value="KAH6938426.1"/>
    <property type="molecule type" value="Genomic_DNA"/>
</dbReference>
<proteinExistence type="predicted"/>
<evidence type="ECO:0000313" key="1">
    <source>
        <dbReference type="EMBL" id="KAH6938426.1"/>
    </source>
</evidence>
<gene>
    <name evidence="1" type="ORF">HPB50_009168</name>
</gene>
<reference evidence="1" key="1">
    <citation type="submission" date="2020-05" db="EMBL/GenBank/DDBJ databases">
        <title>Large-scale comparative analyses of tick genomes elucidate their genetic diversity and vector capacities.</title>
        <authorList>
            <person name="Jia N."/>
            <person name="Wang J."/>
            <person name="Shi W."/>
            <person name="Du L."/>
            <person name="Sun Y."/>
            <person name="Zhan W."/>
            <person name="Jiang J."/>
            <person name="Wang Q."/>
            <person name="Zhang B."/>
            <person name="Ji P."/>
            <person name="Sakyi L.B."/>
            <person name="Cui X."/>
            <person name="Yuan T."/>
            <person name="Jiang B."/>
            <person name="Yang W."/>
            <person name="Lam T.T.-Y."/>
            <person name="Chang Q."/>
            <person name="Ding S."/>
            <person name="Wang X."/>
            <person name="Zhu J."/>
            <person name="Ruan X."/>
            <person name="Zhao L."/>
            <person name="Wei J."/>
            <person name="Que T."/>
            <person name="Du C."/>
            <person name="Cheng J."/>
            <person name="Dai P."/>
            <person name="Han X."/>
            <person name="Huang E."/>
            <person name="Gao Y."/>
            <person name="Liu J."/>
            <person name="Shao H."/>
            <person name="Ye R."/>
            <person name="Li L."/>
            <person name="Wei W."/>
            <person name="Wang X."/>
            <person name="Wang C."/>
            <person name="Yang T."/>
            <person name="Huo Q."/>
            <person name="Li W."/>
            <person name="Guo W."/>
            <person name="Chen H."/>
            <person name="Zhou L."/>
            <person name="Ni X."/>
            <person name="Tian J."/>
            <person name="Zhou Y."/>
            <person name="Sheng Y."/>
            <person name="Liu T."/>
            <person name="Pan Y."/>
            <person name="Xia L."/>
            <person name="Li J."/>
            <person name="Zhao F."/>
            <person name="Cao W."/>
        </authorList>
    </citation>
    <scope>NUCLEOTIDE SEQUENCE</scope>
    <source>
        <strain evidence="1">Hyas-2018</strain>
    </source>
</reference>
<evidence type="ECO:0000313" key="2">
    <source>
        <dbReference type="Proteomes" id="UP000821845"/>
    </source>
</evidence>
<comment type="caution">
    <text evidence="1">The sequence shown here is derived from an EMBL/GenBank/DDBJ whole genome shotgun (WGS) entry which is preliminary data.</text>
</comment>
<organism evidence="1 2">
    <name type="scientific">Hyalomma asiaticum</name>
    <name type="common">Tick</name>
    <dbReference type="NCBI Taxonomy" id="266040"/>
    <lineage>
        <taxon>Eukaryota</taxon>
        <taxon>Metazoa</taxon>
        <taxon>Ecdysozoa</taxon>
        <taxon>Arthropoda</taxon>
        <taxon>Chelicerata</taxon>
        <taxon>Arachnida</taxon>
        <taxon>Acari</taxon>
        <taxon>Parasitiformes</taxon>
        <taxon>Ixodida</taxon>
        <taxon>Ixodoidea</taxon>
        <taxon>Ixodidae</taxon>
        <taxon>Hyalomminae</taxon>
        <taxon>Hyalomma</taxon>
    </lineage>
</organism>
<protein>
    <submittedName>
        <fullName evidence="1">Uncharacterized protein</fullName>
    </submittedName>
</protein>
<keyword evidence="2" id="KW-1185">Reference proteome</keyword>